<sequence length="249" mass="28111">MRFSLVGAGLRCEQVTEEAWEEIRKRKEVFVDVYTSLYPGGLLNCVKKVREDAKEAHRDLLEGDFLKGRNDVALVVPGDPFAATTHVSLYVEARKRGYDVKLIPGISALQVARTKSGLSQYRFGRVVTMMYPREGISFSESVYYAIKDNDSLNLHTIVLLETGYDRSMTAPEAAKLLIEEARRKGDPMDDRMVIVMARLCWDNEIIEAMTLKEASEGDFGPPPHLMVIPSPKLHPMEEEFLETLKSSKP</sequence>
<keyword evidence="5 6" id="KW-0949">S-adenosyl-L-methionine</keyword>
<evidence type="ECO:0000259" key="7">
    <source>
        <dbReference type="Pfam" id="PF00590"/>
    </source>
</evidence>
<dbReference type="InterPro" id="IPR014777">
    <property type="entry name" value="4pyrrole_Mease_sub1"/>
</dbReference>
<dbReference type="GO" id="GO:0017183">
    <property type="term" value="P:protein histidyl modification to diphthamide"/>
    <property type="evidence" value="ECO:0007669"/>
    <property type="project" value="InterPro"/>
</dbReference>
<dbReference type="PANTHER" id="PTHR10882:SF0">
    <property type="entry name" value="DIPHTHINE METHYL ESTER SYNTHASE"/>
    <property type="match status" value="1"/>
</dbReference>
<evidence type="ECO:0000313" key="8">
    <source>
        <dbReference type="EMBL" id="UXD21248.1"/>
    </source>
</evidence>
<dbReference type="Proteomes" id="UP001063698">
    <property type="component" value="Chromosome"/>
</dbReference>
<evidence type="ECO:0000256" key="4">
    <source>
        <dbReference type="ARBA" id="ARBA00022679"/>
    </source>
</evidence>
<keyword evidence="4" id="KW-0808">Transferase</keyword>
<dbReference type="InterPro" id="IPR014776">
    <property type="entry name" value="4pyrrole_Mease_sub2"/>
</dbReference>
<dbReference type="InterPro" id="IPR000878">
    <property type="entry name" value="4pyrrol_Mease"/>
</dbReference>
<evidence type="ECO:0000256" key="6">
    <source>
        <dbReference type="PIRSR" id="PIRSR036432-1"/>
    </source>
</evidence>
<evidence type="ECO:0000256" key="1">
    <source>
        <dbReference type="ARBA" id="ARBA00005156"/>
    </source>
</evidence>
<comment type="similarity">
    <text evidence="2">Belongs to the diphthine synthase family.</text>
</comment>
<accession>A0A977K930</accession>
<feature type="binding site" evidence="6">
    <location>
        <position position="160"/>
    </location>
    <ligand>
        <name>S-adenosyl-L-methionine</name>
        <dbReference type="ChEBI" id="CHEBI:59789"/>
    </ligand>
</feature>
<dbReference type="Pfam" id="PF00590">
    <property type="entry name" value="TP_methylase"/>
    <property type="match status" value="1"/>
</dbReference>
<dbReference type="CDD" id="cd11647">
    <property type="entry name" value="DHP5_DphB"/>
    <property type="match status" value="1"/>
</dbReference>
<feature type="binding site" evidence="6">
    <location>
        <position position="10"/>
    </location>
    <ligand>
        <name>S-adenosyl-L-methionine</name>
        <dbReference type="ChEBI" id="CHEBI:59789"/>
    </ligand>
</feature>
<dbReference type="InterPro" id="IPR004551">
    <property type="entry name" value="Dphthn_synthase"/>
</dbReference>
<protein>
    <submittedName>
        <fullName evidence="8">Dihydrofolate reductase</fullName>
    </submittedName>
</protein>
<evidence type="ECO:0000313" key="9">
    <source>
        <dbReference type="Proteomes" id="UP001063698"/>
    </source>
</evidence>
<dbReference type="PANTHER" id="PTHR10882">
    <property type="entry name" value="DIPHTHINE SYNTHASE"/>
    <property type="match status" value="1"/>
</dbReference>
<proteinExistence type="inferred from homology"/>
<organism evidence="8 9">
    <name type="scientific">Ignicoccus pacificus DSM 13166</name>
    <dbReference type="NCBI Taxonomy" id="940294"/>
    <lineage>
        <taxon>Archaea</taxon>
        <taxon>Thermoproteota</taxon>
        <taxon>Thermoprotei</taxon>
        <taxon>Desulfurococcales</taxon>
        <taxon>Desulfurococcaceae</taxon>
        <taxon>Ignicoccus</taxon>
    </lineage>
</organism>
<dbReference type="Gene3D" id="3.40.1010.10">
    <property type="entry name" value="Cobalt-precorrin-4 Transmethylase, Domain 1"/>
    <property type="match status" value="1"/>
</dbReference>
<gene>
    <name evidence="8" type="ORF">IPA_01795</name>
</gene>
<feature type="binding site" evidence="6">
    <location>
        <position position="79"/>
    </location>
    <ligand>
        <name>S-adenosyl-L-methionine</name>
        <dbReference type="ChEBI" id="CHEBI:59789"/>
    </ligand>
</feature>
<reference evidence="8" key="1">
    <citation type="submission" date="2013-11" db="EMBL/GenBank/DDBJ databases">
        <title>Comparative genomics of Ignicoccus.</title>
        <authorList>
            <person name="Podar M."/>
        </authorList>
    </citation>
    <scope>NUCLEOTIDE SEQUENCE</scope>
    <source>
        <strain evidence="8">DSM 13166</strain>
    </source>
</reference>
<keyword evidence="3" id="KW-0489">Methyltransferase</keyword>
<dbReference type="Gene3D" id="3.30.950.10">
    <property type="entry name" value="Methyltransferase, Cobalt-precorrin-4 Transmethylase, Domain 2"/>
    <property type="match status" value="1"/>
</dbReference>
<dbReference type="GO" id="GO:0004164">
    <property type="term" value="F:diphthine synthase activity"/>
    <property type="evidence" value="ECO:0007669"/>
    <property type="project" value="InterPro"/>
</dbReference>
<dbReference type="PIRSF" id="PIRSF036432">
    <property type="entry name" value="Diphthine_synth"/>
    <property type="match status" value="1"/>
</dbReference>
<dbReference type="GO" id="GO:0032259">
    <property type="term" value="P:methylation"/>
    <property type="evidence" value="ECO:0007669"/>
    <property type="project" value="UniProtKB-KW"/>
</dbReference>
<evidence type="ECO:0000256" key="3">
    <source>
        <dbReference type="ARBA" id="ARBA00022603"/>
    </source>
</evidence>
<dbReference type="SUPFAM" id="SSF53790">
    <property type="entry name" value="Tetrapyrrole methylase"/>
    <property type="match status" value="1"/>
</dbReference>
<name>A0A977K930_9CREN</name>
<keyword evidence="9" id="KW-1185">Reference proteome</keyword>
<feature type="binding site" evidence="6">
    <location>
        <position position="224"/>
    </location>
    <ligand>
        <name>S-adenosyl-L-methionine</name>
        <dbReference type="ChEBI" id="CHEBI:59789"/>
    </ligand>
</feature>
<dbReference type="EMBL" id="CP006868">
    <property type="protein sequence ID" value="UXD21248.1"/>
    <property type="molecule type" value="Genomic_DNA"/>
</dbReference>
<evidence type="ECO:0000256" key="5">
    <source>
        <dbReference type="ARBA" id="ARBA00022691"/>
    </source>
</evidence>
<comment type="pathway">
    <text evidence="1">Protein modification; peptidyl-diphthamide biosynthesis.</text>
</comment>
<dbReference type="AlphaFoldDB" id="A0A977K930"/>
<dbReference type="KEGG" id="ipc:IPA_01795"/>
<evidence type="ECO:0000256" key="2">
    <source>
        <dbReference type="ARBA" id="ARBA00006729"/>
    </source>
</evidence>
<feature type="binding site" evidence="6">
    <location>
        <begin position="107"/>
        <end position="108"/>
    </location>
    <ligand>
        <name>S-adenosyl-L-methionine</name>
        <dbReference type="ChEBI" id="CHEBI:59789"/>
    </ligand>
</feature>
<dbReference type="InterPro" id="IPR035996">
    <property type="entry name" value="4pyrrol_Methylase_sf"/>
</dbReference>
<feature type="binding site" evidence="6">
    <location>
        <position position="82"/>
    </location>
    <ligand>
        <name>S-adenosyl-L-methionine</name>
        <dbReference type="ChEBI" id="CHEBI:59789"/>
    </ligand>
</feature>
<feature type="domain" description="Tetrapyrrole methylase" evidence="7">
    <location>
        <begin position="3"/>
        <end position="214"/>
    </location>
</feature>
<feature type="binding site" evidence="6">
    <location>
        <position position="199"/>
    </location>
    <ligand>
        <name>S-adenosyl-L-methionine</name>
        <dbReference type="ChEBI" id="CHEBI:59789"/>
    </ligand>
</feature>
<dbReference type="NCBIfam" id="TIGR00522">
    <property type="entry name" value="dph5"/>
    <property type="match status" value="1"/>
</dbReference>